<proteinExistence type="predicted"/>
<organism evidence="8 9">
    <name type="scientific">Spirochaeta isovalerica</name>
    <dbReference type="NCBI Taxonomy" id="150"/>
    <lineage>
        <taxon>Bacteria</taxon>
        <taxon>Pseudomonadati</taxon>
        <taxon>Spirochaetota</taxon>
        <taxon>Spirochaetia</taxon>
        <taxon>Spirochaetales</taxon>
        <taxon>Spirochaetaceae</taxon>
        <taxon>Spirochaeta</taxon>
    </lineage>
</organism>
<dbReference type="PROSITE" id="PS51387">
    <property type="entry name" value="FAD_PCMH"/>
    <property type="match status" value="1"/>
</dbReference>
<feature type="region of interest" description="Disordered" evidence="6">
    <location>
        <begin position="66"/>
        <end position="87"/>
    </location>
</feature>
<dbReference type="Proteomes" id="UP000587760">
    <property type="component" value="Unassembled WGS sequence"/>
</dbReference>
<dbReference type="InterPro" id="IPR016169">
    <property type="entry name" value="FAD-bd_PCMH_sub2"/>
</dbReference>
<evidence type="ECO:0000256" key="2">
    <source>
        <dbReference type="ARBA" id="ARBA00012405"/>
    </source>
</evidence>
<dbReference type="SUPFAM" id="SSF56176">
    <property type="entry name" value="FAD-binding/transporter-associated domain-like"/>
    <property type="match status" value="1"/>
</dbReference>
<feature type="compositionally biased region" description="Basic and acidic residues" evidence="6">
    <location>
        <begin position="66"/>
        <end position="75"/>
    </location>
</feature>
<dbReference type="Gene3D" id="3.30.465.10">
    <property type="match status" value="1"/>
</dbReference>
<dbReference type="InterPro" id="IPR040165">
    <property type="entry name" value="Diminuto-like"/>
</dbReference>
<dbReference type="GO" id="GO:0050614">
    <property type="term" value="F:Delta24-sterol reductase activity"/>
    <property type="evidence" value="ECO:0007669"/>
    <property type="project" value="UniProtKB-EC"/>
</dbReference>
<dbReference type="EC" id="1.3.1.72" evidence="2"/>
<evidence type="ECO:0000313" key="8">
    <source>
        <dbReference type="EMBL" id="MBB6481847.1"/>
    </source>
</evidence>
<dbReference type="GO" id="GO:0008202">
    <property type="term" value="P:steroid metabolic process"/>
    <property type="evidence" value="ECO:0007669"/>
    <property type="project" value="TreeGrafter"/>
</dbReference>
<accession>A0A841RF54</accession>
<name>A0A841RF54_9SPIO</name>
<dbReference type="InterPro" id="IPR016166">
    <property type="entry name" value="FAD-bd_PCMH"/>
</dbReference>
<feature type="domain" description="FAD-binding PCMH-type" evidence="7">
    <location>
        <begin position="41"/>
        <end position="214"/>
    </location>
</feature>
<keyword evidence="3" id="KW-0812">Transmembrane</keyword>
<evidence type="ECO:0000256" key="6">
    <source>
        <dbReference type="SAM" id="MobiDB-lite"/>
    </source>
</evidence>
<dbReference type="GO" id="GO:0016020">
    <property type="term" value="C:membrane"/>
    <property type="evidence" value="ECO:0007669"/>
    <property type="project" value="UniProtKB-SubCell"/>
</dbReference>
<protein>
    <recommendedName>
        <fullName evidence="2">Delta(24)-sterol reductase</fullName>
        <ecNumber evidence="2">1.3.1.72</ecNumber>
    </recommendedName>
</protein>
<dbReference type="GO" id="GO:0000246">
    <property type="term" value="F:Delta24(24-1) sterol reductase activity"/>
    <property type="evidence" value="ECO:0007669"/>
    <property type="project" value="TreeGrafter"/>
</dbReference>
<dbReference type="PANTHER" id="PTHR10801">
    <property type="entry name" value="24-DEHYDROCHOLESTEROL REDUCTASE"/>
    <property type="match status" value="1"/>
</dbReference>
<dbReference type="GO" id="GO:0005737">
    <property type="term" value="C:cytoplasm"/>
    <property type="evidence" value="ECO:0007669"/>
    <property type="project" value="TreeGrafter"/>
</dbReference>
<feature type="compositionally biased region" description="Polar residues" evidence="6">
    <location>
        <begin position="77"/>
        <end position="87"/>
    </location>
</feature>
<dbReference type="AlphaFoldDB" id="A0A841RF54"/>
<keyword evidence="4" id="KW-1133">Transmembrane helix</keyword>
<dbReference type="EMBL" id="JACHGJ010000008">
    <property type="protein sequence ID" value="MBB6481847.1"/>
    <property type="molecule type" value="Genomic_DNA"/>
</dbReference>
<keyword evidence="9" id="KW-1185">Reference proteome</keyword>
<dbReference type="RefSeq" id="WP_184748083.1">
    <property type="nucleotide sequence ID" value="NZ_JACHGJ010000008.1"/>
</dbReference>
<evidence type="ECO:0000259" key="7">
    <source>
        <dbReference type="PROSITE" id="PS51387"/>
    </source>
</evidence>
<dbReference type="InterPro" id="IPR006094">
    <property type="entry name" value="Oxid_FAD_bind_N"/>
</dbReference>
<comment type="subcellular location">
    <subcellularLocation>
        <location evidence="1">Membrane</location>
        <topology evidence="1">Single-pass membrane protein</topology>
    </subcellularLocation>
</comment>
<evidence type="ECO:0000256" key="3">
    <source>
        <dbReference type="ARBA" id="ARBA00022692"/>
    </source>
</evidence>
<evidence type="ECO:0000313" key="9">
    <source>
        <dbReference type="Proteomes" id="UP000587760"/>
    </source>
</evidence>
<reference evidence="8 9" key="1">
    <citation type="submission" date="2020-08" db="EMBL/GenBank/DDBJ databases">
        <title>Genomic Encyclopedia of Type Strains, Phase IV (KMG-IV): sequencing the most valuable type-strain genomes for metagenomic binning, comparative biology and taxonomic classification.</title>
        <authorList>
            <person name="Goeker M."/>
        </authorList>
    </citation>
    <scope>NUCLEOTIDE SEQUENCE [LARGE SCALE GENOMIC DNA]</scope>
    <source>
        <strain evidence="8 9">DSM 2461</strain>
    </source>
</reference>
<dbReference type="GO" id="GO:0071949">
    <property type="term" value="F:FAD binding"/>
    <property type="evidence" value="ECO:0007669"/>
    <property type="project" value="InterPro"/>
</dbReference>
<comment type="caution">
    <text evidence="8">The sequence shown here is derived from an EMBL/GenBank/DDBJ whole genome shotgun (WGS) entry which is preliminary data.</text>
</comment>
<dbReference type="Pfam" id="PF01565">
    <property type="entry name" value="FAD_binding_4"/>
    <property type="match status" value="1"/>
</dbReference>
<evidence type="ECO:0000256" key="5">
    <source>
        <dbReference type="ARBA" id="ARBA00023136"/>
    </source>
</evidence>
<evidence type="ECO:0000256" key="1">
    <source>
        <dbReference type="ARBA" id="ARBA00004167"/>
    </source>
</evidence>
<keyword evidence="5" id="KW-0472">Membrane</keyword>
<evidence type="ECO:0000256" key="4">
    <source>
        <dbReference type="ARBA" id="ARBA00022989"/>
    </source>
</evidence>
<sequence length="520" mass="60153">MPQKSAIENWIDNHRELLLLTIILPWGKLFSWKDRLISFLTRPDPKDHEKRVHRVVSDVRRLSRQAKELRTDRRGNRSLTTRISDKSQSQPIGIRDLRSVVSIDEAGMTVRVEPFATIGDVVSHLDKKGYQLETAIEMKGATIGGLVLAIGMTTKSHITGLMHDIVEAYEIVTAEGELLRVTKEGEHADLFRAIPWSHGTLGFLVAIEMRIIPATPYVRLVYRPFYSLETYCEEHSRLLHSDNPPTYLEAQVFGRNKAVIIEGYPAGKEEAGDFPVNDVNSWHKPFFFKHVESMLELGEGRDFSELVPLTSFLMRHERSMCMTMGQIVPSANNVWFRRFFGWTLPPNMPLLKSSRPTEERERSMKRQVYQDFAFPSEHLQGMLEHLHDEFEIYPLLIYPCRVFDRGGMVRLPGQRAVEWDGTERSALYFNIGIYGEPKAVREGNFDYPTVNKVREIEQKISDLGGFLHTYVDIFSTKEEFEAMFDHSLWRKMRQKYGAEGVFPEIYDKVKPELDPLQFVR</sequence>
<dbReference type="PANTHER" id="PTHR10801:SF2">
    <property type="entry name" value="FAD-BINDING PCMH-TYPE DOMAIN-CONTAINING PROTEIN"/>
    <property type="match status" value="1"/>
</dbReference>
<gene>
    <name evidence="8" type="ORF">HNR50_003528</name>
</gene>
<dbReference type="InterPro" id="IPR036318">
    <property type="entry name" value="FAD-bd_PCMH-like_sf"/>
</dbReference>
<keyword evidence="8" id="KW-0560">Oxidoreductase</keyword>